<evidence type="ECO:0000313" key="3">
    <source>
        <dbReference type="Proteomes" id="UP000027318"/>
    </source>
</evidence>
<gene>
    <name evidence="2" type="ORF">ADINL_0248</name>
</gene>
<dbReference type="InterPro" id="IPR043519">
    <property type="entry name" value="NT_sf"/>
</dbReference>
<organism evidence="2 3">
    <name type="scientific">Nitrincola lacisaponensis</name>
    <dbReference type="NCBI Taxonomy" id="267850"/>
    <lineage>
        <taxon>Bacteria</taxon>
        <taxon>Pseudomonadati</taxon>
        <taxon>Pseudomonadota</taxon>
        <taxon>Gammaproteobacteria</taxon>
        <taxon>Oceanospirillales</taxon>
        <taxon>Oceanospirillaceae</taxon>
        <taxon>Nitrincola</taxon>
    </lineage>
</organism>
<dbReference type="OrthoDB" id="14556at2"/>
<dbReference type="Pfam" id="PF18765">
    <property type="entry name" value="Polbeta"/>
    <property type="match status" value="1"/>
</dbReference>
<dbReference type="RefSeq" id="WP_036542895.1">
    <property type="nucleotide sequence ID" value="NZ_JMSZ01000007.1"/>
</dbReference>
<comment type="caution">
    <text evidence="2">The sequence shown here is derived from an EMBL/GenBank/DDBJ whole genome shotgun (WGS) entry which is preliminary data.</text>
</comment>
<proteinExistence type="predicted"/>
<dbReference type="SUPFAM" id="SSF81301">
    <property type="entry name" value="Nucleotidyltransferase"/>
    <property type="match status" value="1"/>
</dbReference>
<reference evidence="2 3" key="1">
    <citation type="journal article" date="2005" name="Int. J. Syst. Evol. Microbiol.">
        <title>Nitrincola lacisaponensis gen. nov., sp. nov., a novel alkaliphilic bacterium isolated from an alkaline, saline lake.</title>
        <authorList>
            <person name="Dimitriu P.A."/>
            <person name="Shukla S.K."/>
            <person name="Conradt J."/>
            <person name="Marquez M.C."/>
            <person name="Ventosa A."/>
            <person name="Maglia A."/>
            <person name="Peyton B.M."/>
            <person name="Pinkart H.C."/>
            <person name="Mormile M.R."/>
        </authorList>
    </citation>
    <scope>NUCLEOTIDE SEQUENCE [LARGE SCALE GENOMIC DNA]</scope>
    <source>
        <strain evidence="2 3">4CA</strain>
    </source>
</reference>
<dbReference type="Gene3D" id="3.30.460.10">
    <property type="entry name" value="Beta Polymerase, domain 2"/>
    <property type="match status" value="1"/>
</dbReference>
<accession>A0A063Y7S2</accession>
<keyword evidence="3" id="KW-1185">Reference proteome</keyword>
<sequence length="98" mass="11359">MADNYRLTTDDEKCIRSELLEADPEGDIFLFGSRSDVSRRGGDVDIFFETRKKLSLKQKLLLEYRIRSKCDMAVDLLVKQVDEPDEIIHQIARKGIQL</sequence>
<dbReference type="AlphaFoldDB" id="A0A063Y7S2"/>
<name>A0A063Y7S2_9GAMM</name>
<evidence type="ECO:0000313" key="2">
    <source>
        <dbReference type="EMBL" id="KDE41175.1"/>
    </source>
</evidence>
<dbReference type="InterPro" id="IPR041633">
    <property type="entry name" value="Polbeta"/>
</dbReference>
<dbReference type="EMBL" id="JMSZ01000007">
    <property type="protein sequence ID" value="KDE41175.1"/>
    <property type="molecule type" value="Genomic_DNA"/>
</dbReference>
<evidence type="ECO:0000259" key="1">
    <source>
        <dbReference type="Pfam" id="PF18765"/>
    </source>
</evidence>
<feature type="domain" description="Polymerase beta nucleotidyltransferase" evidence="1">
    <location>
        <begin position="28"/>
        <end position="98"/>
    </location>
</feature>
<dbReference type="STRING" id="267850.ADINL_0248"/>
<dbReference type="Proteomes" id="UP000027318">
    <property type="component" value="Unassembled WGS sequence"/>
</dbReference>
<protein>
    <recommendedName>
        <fullName evidence="1">Polymerase beta nucleotidyltransferase domain-containing protein</fullName>
    </recommendedName>
</protein>